<dbReference type="Pfam" id="PF25455">
    <property type="entry name" value="Beta-barrel_CAF17_C"/>
    <property type="match status" value="1"/>
</dbReference>
<gene>
    <name evidence="3" type="ORF">DMENIID0002_11240</name>
</gene>
<keyword evidence="1" id="KW-0809">Transit peptide</keyword>
<accession>A0AAT9G9G5</accession>
<dbReference type="AlphaFoldDB" id="A0AAT9G9G5"/>
<dbReference type="InterPro" id="IPR027266">
    <property type="entry name" value="TrmE/GcvT-like"/>
</dbReference>
<evidence type="ECO:0000313" key="3">
    <source>
        <dbReference type="EMBL" id="BFD46478.1"/>
    </source>
</evidence>
<dbReference type="InterPro" id="IPR045179">
    <property type="entry name" value="YgfZ/GcvT"/>
</dbReference>
<sequence length="309" mass="35365">MHEILTNRAIIEVVGDDAMKFLHNLTTNDIKNNDYCYSYALNNQGRYLFDFFVLKLSATRLFIDINVNQSDLFKNHLVRYKLRAKIEVNDLTNIYQVIYSKQQLEFNGYKDPRYDQLGFRSIVSKDVPITAGTAGLYLQDKYNFAIIDGYDDLIASRSITIEYGAEELNAISYTKGCYIGQEVISRTKYQGVVRKKIFKLYSPSPSNWLRKTVGDSRTHVLDVRSAHSPLVLRSNSKGKESISATTDNLDISKDDEIIANNIKIGTICSIYQNMAIALIREDDYHSLQNTAITVKNLPISLVVPPWRYR</sequence>
<dbReference type="Gene3D" id="3.30.1360.120">
    <property type="entry name" value="Probable tRNA modification gtpase trme, domain 1"/>
    <property type="match status" value="1"/>
</dbReference>
<dbReference type="Gene3D" id="2.40.30.160">
    <property type="match status" value="1"/>
</dbReference>
<evidence type="ECO:0000256" key="1">
    <source>
        <dbReference type="ARBA" id="ARBA00022946"/>
    </source>
</evidence>
<dbReference type="SUPFAM" id="SSF103025">
    <property type="entry name" value="Folate-binding domain"/>
    <property type="match status" value="1"/>
</dbReference>
<name>A0AAT9G9G5_9RICK</name>
<dbReference type="InterPro" id="IPR057460">
    <property type="entry name" value="CAF17_C"/>
</dbReference>
<dbReference type="EMBL" id="AP029170">
    <property type="protein sequence ID" value="BFD46478.1"/>
    <property type="molecule type" value="Genomic_DNA"/>
</dbReference>
<dbReference type="PANTHER" id="PTHR22602:SF0">
    <property type="entry name" value="TRANSFERASE CAF17, MITOCHONDRIAL-RELATED"/>
    <property type="match status" value="1"/>
</dbReference>
<organism evidence="3">
    <name type="scientific">Candidatus Tisiphia endosymbiont of Sergentomyia squamirostris</name>
    <dbReference type="NCBI Taxonomy" id="3113639"/>
    <lineage>
        <taxon>Bacteria</taxon>
        <taxon>Pseudomonadati</taxon>
        <taxon>Pseudomonadota</taxon>
        <taxon>Alphaproteobacteria</taxon>
        <taxon>Rickettsiales</taxon>
        <taxon>Rickettsiaceae</taxon>
        <taxon>Rickettsieae</taxon>
        <taxon>Candidatus Tisiphia</taxon>
    </lineage>
</organism>
<proteinExistence type="predicted"/>
<dbReference type="PANTHER" id="PTHR22602">
    <property type="entry name" value="TRANSFERASE CAF17, MITOCHONDRIAL-RELATED"/>
    <property type="match status" value="1"/>
</dbReference>
<dbReference type="GO" id="GO:0016226">
    <property type="term" value="P:iron-sulfur cluster assembly"/>
    <property type="evidence" value="ECO:0007669"/>
    <property type="project" value="TreeGrafter"/>
</dbReference>
<dbReference type="InterPro" id="IPR017703">
    <property type="entry name" value="YgfZ/GCV_T_CS"/>
</dbReference>
<reference evidence="3" key="1">
    <citation type="submission" date="2024-01" db="EMBL/GenBank/DDBJ databases">
        <title>Sequencing the genomes of a sandfly, Sergentomyia squamirostris, and its two endosymbionts.</title>
        <authorList>
            <person name="Itokawa K."/>
            <person name="Sanjoba C."/>
        </authorList>
    </citation>
    <scope>NUCLEOTIDE SEQUENCE</scope>
    <source>
        <strain evidence="3">RiSSQ</strain>
    </source>
</reference>
<protein>
    <submittedName>
        <fullName evidence="3">Folate-binding protein YgfZ</fullName>
    </submittedName>
</protein>
<dbReference type="NCBIfam" id="TIGR03317">
    <property type="entry name" value="ygfZ_signature"/>
    <property type="match status" value="1"/>
</dbReference>
<evidence type="ECO:0000259" key="2">
    <source>
        <dbReference type="Pfam" id="PF25455"/>
    </source>
</evidence>
<feature type="domain" description="CAF17 C-terminal" evidence="2">
    <location>
        <begin position="254"/>
        <end position="306"/>
    </location>
</feature>